<gene>
    <name evidence="2" type="ORF">KFL_000360040</name>
</gene>
<dbReference type="SUPFAM" id="SSF53335">
    <property type="entry name" value="S-adenosyl-L-methionine-dependent methyltransferases"/>
    <property type="match status" value="1"/>
</dbReference>
<feature type="region of interest" description="Disordered" evidence="1">
    <location>
        <begin position="125"/>
        <end position="166"/>
    </location>
</feature>
<sequence length="641" mass="69598">MALHLRGRLAGEVSQLRAIHAAFLQTVNLEGLGAHKSSGDLQFSDAPGSRQEEASSKNTQPQSQGGELGLDGKVVEAVSDGGALESPSDAPKTAPVKPPEKGKGKPGSFTTPLDLVKQRMWQSGLQAAGPLSTGPAEETALGSTASASGVGRKTDTSASGARLSEGGAKTGSIQYLNVHKERLAELKALEELTFDDVDAWSRKSSEGVEPGVKAMMAGELQQSKLQLISAYHDLQIVPMRKLFAWAIPTEEALEAIKQCSPKGVVEIGAGSGYWAALLEERDVSVRAFDRDPVHERYNGHHSPVTPEQLSALAERIEYPKKLELNLDVEMIRRLGFGWVEEGGPKAAERHPERSLLLCWPPDETDESSPEDVKSMGVEALNAYKGSTLIYVGEPLESKPSSGEKISRTAGPRFERSLKEGGWKLQKEVELPHWPQCGDRLQVWTRDSAEVSSSGNDAEGGNDQKPAGESTSGTEESENGDSAEESVEELKEKLLRLTGSASSAREASAEDGVARGTAGGKKVIFSWNTEHGVSPDVLVDVLKVADTLHKAQLVEARRKGGTMVGEAERQAYMEMLRAAWDAVASDLIARRVYKEWHVRRVHAPLSRIEAETNTRHMARQGFLRRYLMRLGYKIVKDKEDSF</sequence>
<dbReference type="InterPro" id="IPR029063">
    <property type="entry name" value="SAM-dependent_MTases_sf"/>
</dbReference>
<dbReference type="OrthoDB" id="5411518at2759"/>
<proteinExistence type="predicted"/>
<feature type="region of interest" description="Disordered" evidence="1">
    <location>
        <begin position="38"/>
        <end position="68"/>
    </location>
</feature>
<feature type="compositionally biased region" description="Polar residues" evidence="1">
    <location>
        <begin position="56"/>
        <end position="65"/>
    </location>
</feature>
<feature type="region of interest" description="Disordered" evidence="1">
    <location>
        <begin position="445"/>
        <end position="489"/>
    </location>
</feature>
<dbReference type="Proteomes" id="UP000054558">
    <property type="component" value="Unassembled WGS sequence"/>
</dbReference>
<evidence type="ECO:0008006" key="4">
    <source>
        <dbReference type="Google" id="ProtNLM"/>
    </source>
</evidence>
<keyword evidence="3" id="KW-1185">Reference proteome</keyword>
<name>A0A1Y1HV10_KLENI</name>
<dbReference type="PANTHER" id="PTHR39290:SF6">
    <property type="entry name" value="S-ADENOSYL-L-METHIONINE-DEPENDENT METHYLTRANSFERASES SUPERFAMILY PROTEIN"/>
    <property type="match status" value="1"/>
</dbReference>
<reference evidence="2 3" key="1">
    <citation type="journal article" date="2014" name="Nat. Commun.">
        <title>Klebsormidium flaccidum genome reveals primary factors for plant terrestrial adaptation.</title>
        <authorList>
            <person name="Hori K."/>
            <person name="Maruyama F."/>
            <person name="Fujisawa T."/>
            <person name="Togashi T."/>
            <person name="Yamamoto N."/>
            <person name="Seo M."/>
            <person name="Sato S."/>
            <person name="Yamada T."/>
            <person name="Mori H."/>
            <person name="Tajima N."/>
            <person name="Moriyama T."/>
            <person name="Ikeuchi M."/>
            <person name="Watanabe M."/>
            <person name="Wada H."/>
            <person name="Kobayashi K."/>
            <person name="Saito M."/>
            <person name="Masuda T."/>
            <person name="Sasaki-Sekimoto Y."/>
            <person name="Mashiguchi K."/>
            <person name="Awai K."/>
            <person name="Shimojima M."/>
            <person name="Masuda S."/>
            <person name="Iwai M."/>
            <person name="Nobusawa T."/>
            <person name="Narise T."/>
            <person name="Kondo S."/>
            <person name="Saito H."/>
            <person name="Sato R."/>
            <person name="Murakawa M."/>
            <person name="Ihara Y."/>
            <person name="Oshima-Yamada Y."/>
            <person name="Ohtaka K."/>
            <person name="Satoh M."/>
            <person name="Sonobe K."/>
            <person name="Ishii M."/>
            <person name="Ohtani R."/>
            <person name="Kanamori-Sato M."/>
            <person name="Honoki R."/>
            <person name="Miyazaki D."/>
            <person name="Mochizuki H."/>
            <person name="Umetsu J."/>
            <person name="Higashi K."/>
            <person name="Shibata D."/>
            <person name="Kamiya Y."/>
            <person name="Sato N."/>
            <person name="Nakamura Y."/>
            <person name="Tabata S."/>
            <person name="Ida S."/>
            <person name="Kurokawa K."/>
            <person name="Ohta H."/>
        </authorList>
    </citation>
    <scope>NUCLEOTIDE SEQUENCE [LARGE SCALE GENOMIC DNA]</scope>
    <source>
        <strain evidence="2 3">NIES-2285</strain>
    </source>
</reference>
<protein>
    <recommendedName>
        <fullName evidence="4">S-adenosyl-L-methionine-dependent methyltransferases superfamily protein</fullName>
    </recommendedName>
</protein>
<dbReference type="EMBL" id="DF236985">
    <property type="protein sequence ID" value="GAQ79688.1"/>
    <property type="molecule type" value="Genomic_DNA"/>
</dbReference>
<dbReference type="PANTHER" id="PTHR39290">
    <property type="entry name" value="C3H1-TYPE DOMAIN-CONTAINING PROTEIN-RELATED"/>
    <property type="match status" value="1"/>
</dbReference>
<feature type="region of interest" description="Disordered" evidence="1">
    <location>
        <begin position="81"/>
        <end position="111"/>
    </location>
</feature>
<evidence type="ECO:0000313" key="3">
    <source>
        <dbReference type="Proteomes" id="UP000054558"/>
    </source>
</evidence>
<feature type="compositionally biased region" description="Acidic residues" evidence="1">
    <location>
        <begin position="474"/>
        <end position="486"/>
    </location>
</feature>
<organism evidence="2 3">
    <name type="scientific">Klebsormidium nitens</name>
    <name type="common">Green alga</name>
    <name type="synonym">Ulothrix nitens</name>
    <dbReference type="NCBI Taxonomy" id="105231"/>
    <lineage>
        <taxon>Eukaryota</taxon>
        <taxon>Viridiplantae</taxon>
        <taxon>Streptophyta</taxon>
        <taxon>Klebsormidiophyceae</taxon>
        <taxon>Klebsormidiales</taxon>
        <taxon>Klebsormidiaceae</taxon>
        <taxon>Klebsormidium</taxon>
    </lineage>
</organism>
<dbReference type="AlphaFoldDB" id="A0A1Y1HV10"/>
<accession>A0A1Y1HV10</accession>
<evidence type="ECO:0000313" key="2">
    <source>
        <dbReference type="EMBL" id="GAQ79688.1"/>
    </source>
</evidence>
<evidence type="ECO:0000256" key="1">
    <source>
        <dbReference type="SAM" id="MobiDB-lite"/>
    </source>
</evidence>